<evidence type="ECO:0000313" key="8">
    <source>
        <dbReference type="Proteomes" id="UP001220010"/>
    </source>
</evidence>
<dbReference type="Gene3D" id="3.30.1360.10">
    <property type="entry name" value="RNA polymerase, RBP11-like subunit"/>
    <property type="match status" value="1"/>
</dbReference>
<proteinExistence type="inferred from homology"/>
<feature type="domain" description="DNA-directed RNA polymerase RBP11-like dimerisation" evidence="6">
    <location>
        <begin position="14"/>
        <end position="85"/>
    </location>
</feature>
<dbReference type="InterPro" id="IPR022905">
    <property type="entry name" value="Rpo11-like"/>
</dbReference>
<evidence type="ECO:0000256" key="4">
    <source>
        <dbReference type="ARBA" id="ARBA00025751"/>
    </source>
</evidence>
<keyword evidence="1 5" id="KW-0240">DNA-directed RNA polymerase</keyword>
<dbReference type="Proteomes" id="UP001220010">
    <property type="component" value="Unassembled WGS sequence"/>
</dbReference>
<keyword evidence="3 5" id="KW-0804">Transcription</keyword>
<dbReference type="HAMAP" id="MF_00261">
    <property type="entry name" value="RNApol_arch_Rpo11"/>
    <property type="match status" value="1"/>
</dbReference>
<evidence type="ECO:0000259" key="6">
    <source>
        <dbReference type="Pfam" id="PF13656"/>
    </source>
</evidence>
<evidence type="ECO:0000256" key="3">
    <source>
        <dbReference type="ARBA" id="ARBA00023163"/>
    </source>
</evidence>
<keyword evidence="5 7" id="KW-0808">Transferase</keyword>
<evidence type="ECO:0000256" key="1">
    <source>
        <dbReference type="ARBA" id="ARBA00022478"/>
    </source>
</evidence>
<evidence type="ECO:0000256" key="5">
    <source>
        <dbReference type="HAMAP-Rule" id="MF_00261"/>
    </source>
</evidence>
<dbReference type="NCBIfam" id="NF002237">
    <property type="entry name" value="PRK01146.2-1"/>
    <property type="match status" value="1"/>
</dbReference>
<comment type="subcellular location">
    <subcellularLocation>
        <location evidence="5">Cytoplasm</location>
    </subcellularLocation>
</comment>
<dbReference type="InterPro" id="IPR009025">
    <property type="entry name" value="RBP11-like_dimer"/>
</dbReference>
<dbReference type="PANTHER" id="PTHR13946:SF28">
    <property type="entry name" value="DNA-DIRECTED RNA POLYMERASES I AND III SUBUNIT RPAC2"/>
    <property type="match status" value="1"/>
</dbReference>
<evidence type="ECO:0000256" key="2">
    <source>
        <dbReference type="ARBA" id="ARBA00022490"/>
    </source>
</evidence>
<comment type="subunit">
    <text evidence="5">Part of the RNA polymerase complex.</text>
</comment>
<dbReference type="EMBL" id="JARFPK010000063">
    <property type="protein sequence ID" value="MDF0591777.1"/>
    <property type="molecule type" value="Genomic_DNA"/>
</dbReference>
<dbReference type="EC" id="2.7.7.6" evidence="5"/>
<comment type="caution">
    <text evidence="7">The sequence shown here is derived from an EMBL/GenBank/DDBJ whole genome shotgun (WGS) entry which is preliminary data.</text>
</comment>
<dbReference type="Pfam" id="PF13656">
    <property type="entry name" value="RNA_pol_L_2"/>
    <property type="match status" value="1"/>
</dbReference>
<protein>
    <recommendedName>
        <fullName evidence="5">DNA-directed RNA polymerase subunit Rpo11</fullName>
        <ecNumber evidence="5">2.7.7.6</ecNumber>
    </recommendedName>
    <alternativeName>
        <fullName evidence="5">DNA-directed RNA polymerase subunit L</fullName>
    </alternativeName>
</protein>
<keyword evidence="2 5" id="KW-0963">Cytoplasm</keyword>
<name>A0ABT5XB53_9EURY</name>
<keyword evidence="5 7" id="KW-0548">Nucleotidyltransferase</keyword>
<dbReference type="GO" id="GO:0003899">
    <property type="term" value="F:DNA-directed RNA polymerase activity"/>
    <property type="evidence" value="ECO:0007669"/>
    <property type="project" value="UniProtKB-EC"/>
</dbReference>
<keyword evidence="8" id="KW-1185">Reference proteome</keyword>
<accession>A0ABT5XB53</accession>
<dbReference type="SUPFAM" id="SSF55257">
    <property type="entry name" value="RBP11-like subunits of RNA polymerase"/>
    <property type="match status" value="1"/>
</dbReference>
<dbReference type="PANTHER" id="PTHR13946">
    <property type="entry name" value="DNA-DIRECTED RNA POLYMERASE I,II,III"/>
    <property type="match status" value="1"/>
</dbReference>
<sequence length="91" mass="10616">MSVKILKKTDEELLLEFEGESHTLLNLLRTDLLEDERVLIATYDAKFPMMTNPIFRLKTRDVDPVVLMREAANRIAGISEEFEEEFRAMVE</sequence>
<evidence type="ECO:0000313" key="7">
    <source>
        <dbReference type="EMBL" id="MDF0591777.1"/>
    </source>
</evidence>
<comment type="function">
    <text evidence="5">DNA-dependent RNA polymerase (RNAP) catalyzes the transcription of DNA into RNA using the four ribonucleoside triphosphates as substrates.</text>
</comment>
<organism evidence="7 8">
    <name type="scientific">Candidatus Methanocrinis natronophilus</name>
    <dbReference type="NCBI Taxonomy" id="3033396"/>
    <lineage>
        <taxon>Archaea</taxon>
        <taxon>Methanobacteriati</taxon>
        <taxon>Methanobacteriota</taxon>
        <taxon>Stenosarchaea group</taxon>
        <taxon>Methanomicrobia</taxon>
        <taxon>Methanotrichales</taxon>
        <taxon>Methanotrichaceae</taxon>
        <taxon>Methanocrinis</taxon>
    </lineage>
</organism>
<dbReference type="InterPro" id="IPR036603">
    <property type="entry name" value="RBP11-like"/>
</dbReference>
<gene>
    <name evidence="5" type="primary">rpo11</name>
    <name evidence="5" type="synonym">rpoL</name>
    <name evidence="7" type="ORF">P0O15_11475</name>
</gene>
<comment type="catalytic activity">
    <reaction evidence="5">
        <text>RNA(n) + a ribonucleoside 5'-triphosphate = RNA(n+1) + diphosphate</text>
        <dbReference type="Rhea" id="RHEA:21248"/>
        <dbReference type="Rhea" id="RHEA-COMP:14527"/>
        <dbReference type="Rhea" id="RHEA-COMP:17342"/>
        <dbReference type="ChEBI" id="CHEBI:33019"/>
        <dbReference type="ChEBI" id="CHEBI:61557"/>
        <dbReference type="ChEBI" id="CHEBI:140395"/>
        <dbReference type="EC" id="2.7.7.6"/>
    </reaction>
</comment>
<dbReference type="RefSeq" id="WP_316967503.1">
    <property type="nucleotide sequence ID" value="NZ_JARFPK010000063.1"/>
</dbReference>
<dbReference type="GO" id="GO:0000428">
    <property type="term" value="C:DNA-directed RNA polymerase complex"/>
    <property type="evidence" value="ECO:0007669"/>
    <property type="project" value="UniProtKB-KW"/>
</dbReference>
<reference evidence="7 8" key="1">
    <citation type="submission" date="2023-03" db="EMBL/GenBank/DDBJ databases">
        <title>WGS of Methanotrichaceae archaeon Mx.</title>
        <authorList>
            <person name="Sorokin D.Y."/>
            <person name="Merkel A.Y."/>
        </authorList>
    </citation>
    <scope>NUCLEOTIDE SEQUENCE [LARGE SCALE GENOMIC DNA]</scope>
    <source>
        <strain evidence="7 8">Mx</strain>
    </source>
</reference>
<comment type="similarity">
    <text evidence="4 5">Belongs to the archaeal Rpo11/eukaryotic RPB11/RPC19 RNA polymerase subunit family.</text>
</comment>